<evidence type="ECO:0000313" key="2">
    <source>
        <dbReference type="Proteomes" id="UP000193427"/>
    </source>
</evidence>
<dbReference type="KEGG" id="rgu:A4W93_06595"/>
<accession>A0A1W6L5K4</accession>
<sequence length="85" mass="10187">MLAQWSRPIILSKIDDRNERMTMRRRMMREIADLAYQLEADRLKAKRWLAGRQLPDFGHRTIVEVVCEGDGEQVLRQLEKHQRLI</sequence>
<evidence type="ECO:0008006" key="3">
    <source>
        <dbReference type="Google" id="ProtNLM"/>
    </source>
</evidence>
<proteinExistence type="predicted"/>
<reference evidence="1 2" key="1">
    <citation type="submission" date="2016-04" db="EMBL/GenBank/DDBJ databases">
        <title>Complete genome sequence of natural rubber-degrading, novel Gram-negative bacterium, Rhizobacter gummiphilus strain NS21.</title>
        <authorList>
            <person name="Tabata M."/>
            <person name="Kasai D."/>
            <person name="Fukuda M."/>
        </authorList>
    </citation>
    <scope>NUCLEOTIDE SEQUENCE [LARGE SCALE GENOMIC DNA]</scope>
    <source>
        <strain evidence="1 2">NS21</strain>
    </source>
</reference>
<organism evidence="1 2">
    <name type="scientific">Piscinibacter gummiphilus</name>
    <dbReference type="NCBI Taxonomy" id="946333"/>
    <lineage>
        <taxon>Bacteria</taxon>
        <taxon>Pseudomonadati</taxon>
        <taxon>Pseudomonadota</taxon>
        <taxon>Betaproteobacteria</taxon>
        <taxon>Burkholderiales</taxon>
        <taxon>Sphaerotilaceae</taxon>
        <taxon>Piscinibacter</taxon>
    </lineage>
</organism>
<evidence type="ECO:0000313" key="1">
    <source>
        <dbReference type="EMBL" id="ARN19611.1"/>
    </source>
</evidence>
<name>A0A1W6L5K4_9BURK</name>
<dbReference type="EMBL" id="CP015118">
    <property type="protein sequence ID" value="ARN19611.1"/>
    <property type="molecule type" value="Genomic_DNA"/>
</dbReference>
<protein>
    <recommendedName>
        <fullName evidence="3">Antitoxin Xre/MbcA/ParS-like toxin-binding domain-containing protein</fullName>
    </recommendedName>
</protein>
<keyword evidence="2" id="KW-1185">Reference proteome</keyword>
<gene>
    <name evidence="1" type="ORF">A4W93_06595</name>
</gene>
<dbReference type="AlphaFoldDB" id="A0A1W6L5K4"/>
<dbReference type="Proteomes" id="UP000193427">
    <property type="component" value="Chromosome"/>
</dbReference>